<feature type="transmembrane region" description="Helical" evidence="1">
    <location>
        <begin position="37"/>
        <end position="58"/>
    </location>
</feature>
<gene>
    <name evidence="3" type="ORF">CSW64_02535</name>
</gene>
<evidence type="ECO:0000313" key="3">
    <source>
        <dbReference type="EMBL" id="ATQ44846.1"/>
    </source>
</evidence>
<keyword evidence="2" id="KW-0732">Signal</keyword>
<reference evidence="3 4" key="1">
    <citation type="submission" date="2017-10" db="EMBL/GenBank/DDBJ databases">
        <title>Genome sequence of Caulobacter mirabilis FWC38.</title>
        <authorList>
            <person name="Fiebig A."/>
            <person name="Crosson S."/>
        </authorList>
    </citation>
    <scope>NUCLEOTIDE SEQUENCE [LARGE SCALE GENOMIC DNA]</scope>
    <source>
        <strain evidence="3 4">FWC 38</strain>
    </source>
</reference>
<feature type="transmembrane region" description="Helical" evidence="1">
    <location>
        <begin position="70"/>
        <end position="92"/>
    </location>
</feature>
<dbReference type="RefSeq" id="WP_099624083.1">
    <property type="nucleotide sequence ID" value="NZ_CP024201.1"/>
</dbReference>
<dbReference type="EMBL" id="CP024201">
    <property type="protein sequence ID" value="ATQ44846.1"/>
    <property type="molecule type" value="Genomic_DNA"/>
</dbReference>
<keyword evidence="1" id="KW-0472">Membrane</keyword>
<evidence type="ECO:0008006" key="5">
    <source>
        <dbReference type="Google" id="ProtNLM"/>
    </source>
</evidence>
<accession>A0A2D2B3R6</accession>
<dbReference type="Proteomes" id="UP000228945">
    <property type="component" value="Chromosome"/>
</dbReference>
<evidence type="ECO:0000256" key="1">
    <source>
        <dbReference type="SAM" id="Phobius"/>
    </source>
</evidence>
<dbReference type="KEGG" id="cmb:CSW64_02535"/>
<evidence type="ECO:0000313" key="4">
    <source>
        <dbReference type="Proteomes" id="UP000228945"/>
    </source>
</evidence>
<proteinExistence type="predicted"/>
<feature type="signal peptide" evidence="2">
    <location>
        <begin position="1"/>
        <end position="26"/>
    </location>
</feature>
<name>A0A2D2B3R6_9CAUL</name>
<organism evidence="3 4">
    <name type="scientific">Caulobacter mirabilis</name>
    <dbReference type="NCBI Taxonomy" id="69666"/>
    <lineage>
        <taxon>Bacteria</taxon>
        <taxon>Pseudomonadati</taxon>
        <taxon>Pseudomonadota</taxon>
        <taxon>Alphaproteobacteria</taxon>
        <taxon>Caulobacterales</taxon>
        <taxon>Caulobacteraceae</taxon>
        <taxon>Caulobacter</taxon>
    </lineage>
</organism>
<dbReference type="PROSITE" id="PS51257">
    <property type="entry name" value="PROKAR_LIPOPROTEIN"/>
    <property type="match status" value="1"/>
</dbReference>
<dbReference type="AlphaFoldDB" id="A0A2D2B3R6"/>
<sequence>MRAQAFGRYGLFALAALSVLALTACAAQPPGTPGTPAFWAGLGHGLIAPIAFVVSLFNDDVRMYAFPNAGRWYDFGFLIGLSFWGGGGAAAAKR</sequence>
<keyword evidence="4" id="KW-1185">Reference proteome</keyword>
<keyword evidence="1" id="KW-0812">Transmembrane</keyword>
<evidence type="ECO:0000256" key="2">
    <source>
        <dbReference type="SAM" id="SignalP"/>
    </source>
</evidence>
<dbReference type="OrthoDB" id="165386at2"/>
<feature type="chain" id="PRO_5013749808" description="Lipoprotein" evidence="2">
    <location>
        <begin position="27"/>
        <end position="94"/>
    </location>
</feature>
<keyword evidence="1" id="KW-1133">Transmembrane helix</keyword>
<protein>
    <recommendedName>
        <fullName evidence="5">Lipoprotein</fullName>
    </recommendedName>
</protein>